<evidence type="ECO:0000313" key="2">
    <source>
        <dbReference type="Proteomes" id="UP000235145"/>
    </source>
</evidence>
<comment type="caution">
    <text evidence="1">The sequence shown here is derived from an EMBL/GenBank/DDBJ whole genome shotgun (WGS) entry which is preliminary data.</text>
</comment>
<reference evidence="1 2" key="1">
    <citation type="journal article" date="2017" name="Nat. Commun.">
        <title>Genome assembly with in vitro proximity ligation data and whole-genome triplication in lettuce.</title>
        <authorList>
            <person name="Reyes-Chin-Wo S."/>
            <person name="Wang Z."/>
            <person name="Yang X."/>
            <person name="Kozik A."/>
            <person name="Arikit S."/>
            <person name="Song C."/>
            <person name="Xia L."/>
            <person name="Froenicke L."/>
            <person name="Lavelle D.O."/>
            <person name="Truco M.J."/>
            <person name="Xia R."/>
            <person name="Zhu S."/>
            <person name="Xu C."/>
            <person name="Xu H."/>
            <person name="Xu X."/>
            <person name="Cox K."/>
            <person name="Korf I."/>
            <person name="Meyers B.C."/>
            <person name="Michelmore R.W."/>
        </authorList>
    </citation>
    <scope>NUCLEOTIDE SEQUENCE [LARGE SCALE GENOMIC DNA]</scope>
    <source>
        <strain evidence="2">cv. Salinas</strain>
        <tissue evidence="1">Seedlings</tissue>
    </source>
</reference>
<dbReference type="Proteomes" id="UP000235145">
    <property type="component" value="Unassembled WGS sequence"/>
</dbReference>
<sequence>MKHFLMFNIYYMLLLNIANDRYFQQRRVATGRQGLSPLQKCTGAMRVLAYETSADAHDEYLRMSEIVTRDALVKLWKYLRHPNQDDLPQLLYVGEERGFLGIVGSIDCMH</sequence>
<organism evidence="1 2">
    <name type="scientific">Lactuca sativa</name>
    <name type="common">Garden lettuce</name>
    <dbReference type="NCBI Taxonomy" id="4236"/>
    <lineage>
        <taxon>Eukaryota</taxon>
        <taxon>Viridiplantae</taxon>
        <taxon>Streptophyta</taxon>
        <taxon>Embryophyta</taxon>
        <taxon>Tracheophyta</taxon>
        <taxon>Spermatophyta</taxon>
        <taxon>Magnoliopsida</taxon>
        <taxon>eudicotyledons</taxon>
        <taxon>Gunneridae</taxon>
        <taxon>Pentapetalae</taxon>
        <taxon>asterids</taxon>
        <taxon>campanulids</taxon>
        <taxon>Asterales</taxon>
        <taxon>Asteraceae</taxon>
        <taxon>Cichorioideae</taxon>
        <taxon>Cichorieae</taxon>
        <taxon>Lactucinae</taxon>
        <taxon>Lactuca</taxon>
    </lineage>
</organism>
<proteinExistence type="predicted"/>
<dbReference type="PANTHER" id="PTHR47150:SF6">
    <property type="entry name" value="OS01G0872900 PROTEIN"/>
    <property type="match status" value="1"/>
</dbReference>
<accession>A0A9R1XA00</accession>
<keyword evidence="2" id="KW-1185">Reference proteome</keyword>
<dbReference type="Pfam" id="PF04827">
    <property type="entry name" value="Plant_tran"/>
    <property type="match status" value="1"/>
</dbReference>
<dbReference type="AlphaFoldDB" id="A0A9R1XA00"/>
<gene>
    <name evidence="1" type="ORF">LSAT_V11C500251190</name>
</gene>
<dbReference type="EMBL" id="NBSK02000005">
    <property type="protein sequence ID" value="KAJ0204534.1"/>
    <property type="molecule type" value="Genomic_DNA"/>
</dbReference>
<evidence type="ECO:0000313" key="1">
    <source>
        <dbReference type="EMBL" id="KAJ0204534.1"/>
    </source>
</evidence>
<protein>
    <submittedName>
        <fullName evidence="1">Uncharacterized protein</fullName>
    </submittedName>
</protein>
<dbReference type="InterPro" id="IPR006912">
    <property type="entry name" value="Harbinger_derived_prot"/>
</dbReference>
<dbReference type="PANTHER" id="PTHR47150">
    <property type="entry name" value="OS12G0169200 PROTEIN"/>
    <property type="match status" value="1"/>
</dbReference>
<name>A0A9R1XA00_LACSA</name>